<dbReference type="Pfam" id="PF04229">
    <property type="entry name" value="GrpB"/>
    <property type="match status" value="1"/>
</dbReference>
<evidence type="ECO:0000313" key="2">
    <source>
        <dbReference type="Proteomes" id="UP001303532"/>
    </source>
</evidence>
<dbReference type="InterPro" id="IPR043519">
    <property type="entry name" value="NT_sf"/>
</dbReference>
<accession>A0ABZ0KTQ9</accession>
<name>A0ABZ0KTQ9_9BACL</name>
<reference evidence="1 2" key="1">
    <citation type="submission" date="2023-01" db="EMBL/GenBank/DDBJ databases">
        <title>Sporosarcina sp. nov., isolated from Korean tranditional fermented seafood 'Jeotgal'.</title>
        <authorList>
            <person name="Yang A.-I."/>
        </authorList>
    </citation>
    <scope>NUCLEOTIDE SEQUENCE [LARGE SCALE GENOMIC DNA]</scope>
    <source>
        <strain evidence="1 2">B2O-1</strain>
    </source>
</reference>
<dbReference type="InterPro" id="IPR007344">
    <property type="entry name" value="GrpB/CoaE"/>
</dbReference>
<keyword evidence="2" id="KW-1185">Reference proteome</keyword>
<protein>
    <submittedName>
        <fullName evidence="1">GrpB family protein</fullName>
    </submittedName>
</protein>
<dbReference type="EMBL" id="CP116341">
    <property type="protein sequence ID" value="WOV83369.1"/>
    <property type="molecule type" value="Genomic_DNA"/>
</dbReference>
<evidence type="ECO:0000313" key="1">
    <source>
        <dbReference type="EMBL" id="WOV83369.1"/>
    </source>
</evidence>
<dbReference type="SUPFAM" id="SSF81301">
    <property type="entry name" value="Nucleotidyltransferase"/>
    <property type="match status" value="1"/>
</dbReference>
<organism evidence="1 2">
    <name type="scientific">Sporosarcina jeotgali</name>
    <dbReference type="NCBI Taxonomy" id="3020056"/>
    <lineage>
        <taxon>Bacteria</taxon>
        <taxon>Bacillati</taxon>
        <taxon>Bacillota</taxon>
        <taxon>Bacilli</taxon>
        <taxon>Bacillales</taxon>
        <taxon>Caryophanaceae</taxon>
        <taxon>Sporosarcina</taxon>
    </lineage>
</organism>
<dbReference type="PANTHER" id="PTHR34822:SF1">
    <property type="entry name" value="GRPB FAMILY PROTEIN"/>
    <property type="match status" value="1"/>
</dbReference>
<sequence length="188" mass="21683">MSKTYLKFRGGCSVILGLKQGEIKLVNPQVGWKDEFYKTQKEINAATGIDVECIEHVGSTAIKDIKAKPMIDFAVGVEDIKNVPSYIFEKLKGIGFHRLRAVLENEIVIARFTDDTFEIKTHIIHLIDYQGEKWNELISFRNALNSSEELRKEYEGIKLSFIKNETGDMNDYTKYKEEFILNVLNRNK</sequence>
<dbReference type="Gene3D" id="3.30.460.10">
    <property type="entry name" value="Beta Polymerase, domain 2"/>
    <property type="match status" value="1"/>
</dbReference>
<dbReference type="PANTHER" id="PTHR34822">
    <property type="entry name" value="GRPB DOMAIN PROTEIN (AFU_ORTHOLOGUE AFUA_1G01530)"/>
    <property type="match status" value="1"/>
</dbReference>
<dbReference type="RefSeq" id="WP_323691060.1">
    <property type="nucleotide sequence ID" value="NZ_CP116341.1"/>
</dbReference>
<gene>
    <name evidence="1" type="ORF">PGH26_10585</name>
</gene>
<proteinExistence type="predicted"/>
<dbReference type="Proteomes" id="UP001303532">
    <property type="component" value="Chromosome"/>
</dbReference>